<comment type="caution">
    <text evidence="2">The sequence shown here is derived from an EMBL/GenBank/DDBJ whole genome shotgun (WGS) entry which is preliminary data.</text>
</comment>
<dbReference type="Pfam" id="PF07157">
    <property type="entry name" value="DNA_circ_N"/>
    <property type="match status" value="1"/>
</dbReference>
<dbReference type="InterPro" id="IPR009826">
    <property type="entry name" value="DNA_circ_N"/>
</dbReference>
<sequence>MAEAVVIGDLELDLVTGIVIDESRKLVVHGWPGEDGDLVQDMGMAAARIRLTGVAVGEEADGRLEQLRMAMQSGEPQDFAASAAVASNIEQVMVVALRVLQPPGRVHYYEYQLELIRYVPPPPPISGFDAGALEDIASAVDAAASAAMGEAAALLGTLEGAAAAIEQGMDAVKDAAALAENALELAQGLKGLEELLSAAGSVIKAYTG</sequence>
<dbReference type="RefSeq" id="WP_136777050.1">
    <property type="nucleotide sequence ID" value="NZ_SUPK01000003.1"/>
</dbReference>
<feature type="domain" description="DNA circulation N-terminal" evidence="1">
    <location>
        <begin position="21"/>
        <end position="77"/>
    </location>
</feature>
<organism evidence="2 3">
    <name type="scientific">Cohnella pontilimi</name>
    <dbReference type="NCBI Taxonomy" id="2564100"/>
    <lineage>
        <taxon>Bacteria</taxon>
        <taxon>Bacillati</taxon>
        <taxon>Bacillota</taxon>
        <taxon>Bacilli</taxon>
        <taxon>Bacillales</taxon>
        <taxon>Paenibacillaceae</taxon>
        <taxon>Cohnella</taxon>
    </lineage>
</organism>
<accession>A0A4U0FD09</accession>
<dbReference type="OrthoDB" id="583659at2"/>
<dbReference type="EMBL" id="SUPK01000003">
    <property type="protein sequence ID" value="TJY42631.1"/>
    <property type="molecule type" value="Genomic_DNA"/>
</dbReference>
<gene>
    <name evidence="2" type="ORF">E5161_07195</name>
</gene>
<proteinExistence type="predicted"/>
<dbReference type="AlphaFoldDB" id="A0A4U0FD09"/>
<reference evidence="2 3" key="1">
    <citation type="submission" date="2019-04" db="EMBL/GenBank/DDBJ databases">
        <title>Cohnella sp. nov., isolated from soil.</title>
        <authorList>
            <person name="Kim W."/>
        </authorList>
    </citation>
    <scope>NUCLEOTIDE SEQUENCE [LARGE SCALE GENOMIC DNA]</scope>
    <source>
        <strain evidence="2 3">CAU 1483</strain>
    </source>
</reference>
<evidence type="ECO:0000313" key="3">
    <source>
        <dbReference type="Proteomes" id="UP000309673"/>
    </source>
</evidence>
<keyword evidence="3" id="KW-1185">Reference proteome</keyword>
<evidence type="ECO:0000313" key="2">
    <source>
        <dbReference type="EMBL" id="TJY42631.1"/>
    </source>
</evidence>
<name>A0A4U0FD09_9BACL</name>
<protein>
    <recommendedName>
        <fullName evidence="1">DNA circulation N-terminal domain-containing protein</fullName>
    </recommendedName>
</protein>
<dbReference type="Proteomes" id="UP000309673">
    <property type="component" value="Unassembled WGS sequence"/>
</dbReference>
<evidence type="ECO:0000259" key="1">
    <source>
        <dbReference type="Pfam" id="PF07157"/>
    </source>
</evidence>